<proteinExistence type="predicted"/>
<protein>
    <submittedName>
        <fullName evidence="1">Unnamed protein product</fullName>
    </submittedName>
</protein>
<reference evidence="1" key="1">
    <citation type="submission" date="2023-04" db="EMBL/GenBank/DDBJ databases">
        <title>Phytophthora fragariaefolia NBRC 109709.</title>
        <authorList>
            <person name="Ichikawa N."/>
            <person name="Sato H."/>
            <person name="Tonouchi N."/>
        </authorList>
    </citation>
    <scope>NUCLEOTIDE SEQUENCE</scope>
    <source>
        <strain evidence="1">NBRC 109709</strain>
    </source>
</reference>
<organism evidence="1 2">
    <name type="scientific">Phytophthora fragariaefolia</name>
    <dbReference type="NCBI Taxonomy" id="1490495"/>
    <lineage>
        <taxon>Eukaryota</taxon>
        <taxon>Sar</taxon>
        <taxon>Stramenopiles</taxon>
        <taxon>Oomycota</taxon>
        <taxon>Peronosporomycetes</taxon>
        <taxon>Peronosporales</taxon>
        <taxon>Peronosporaceae</taxon>
        <taxon>Phytophthora</taxon>
    </lineage>
</organism>
<name>A0A9W6XXI2_9STRA</name>
<dbReference type="OrthoDB" id="127928at2759"/>
<keyword evidence="2" id="KW-1185">Reference proteome</keyword>
<evidence type="ECO:0000313" key="1">
    <source>
        <dbReference type="EMBL" id="GMF47362.1"/>
    </source>
</evidence>
<dbReference type="AlphaFoldDB" id="A0A9W6XXI2"/>
<comment type="caution">
    <text evidence="1">The sequence shown here is derived from an EMBL/GenBank/DDBJ whole genome shotgun (WGS) entry which is preliminary data.</text>
</comment>
<sequence length="345" mass="38431">MQNYDSRTSFLTFSLTKESGNARDVDGFLDKATTLGYSSQITNLLRERYPEYLSDTMVDAKIRDEMVGSIEEPNLHANLHTNDAPGCTPDVLCLLVQTVIANGDIATDLKSMHDAALLTVMWNTFALAPTFTFAGRFLNLFTNKIWETVKGKREQNKGADVKAAINIMLVLYQAPCSIFAPPLKADTHAQQTWEDNLWKLALALEQTANACLHAINSRKPSIQFANAEANFEQHTTQRTKPLVHRTMHTRIVVLSLTCTHLLRISGPQVFCHRPPSNLHIKQYRTDTPSDQNTIAVDLSSHEPGSKPDVTLFPEPKDVHMEVLQKNAEELEIEDSGGGGAQHPIK</sequence>
<evidence type="ECO:0000313" key="2">
    <source>
        <dbReference type="Proteomes" id="UP001165121"/>
    </source>
</evidence>
<dbReference type="EMBL" id="BSXT01002146">
    <property type="protein sequence ID" value="GMF47362.1"/>
    <property type="molecule type" value="Genomic_DNA"/>
</dbReference>
<dbReference type="Proteomes" id="UP001165121">
    <property type="component" value="Unassembled WGS sequence"/>
</dbReference>
<accession>A0A9W6XXI2</accession>
<gene>
    <name evidence="1" type="ORF">Pfra01_001784000</name>
</gene>